<keyword evidence="8" id="KW-1185">Reference proteome</keyword>
<reference evidence="7 8" key="1">
    <citation type="submission" date="2023-08" db="EMBL/GenBank/DDBJ databases">
        <title>Black Yeasts Isolated from many extreme environments.</title>
        <authorList>
            <person name="Coleine C."/>
            <person name="Stajich J.E."/>
            <person name="Selbmann L."/>
        </authorList>
    </citation>
    <scope>NUCLEOTIDE SEQUENCE [LARGE SCALE GENOMIC DNA]</scope>
    <source>
        <strain evidence="7 8">CCFEE 5885</strain>
    </source>
</reference>
<proteinExistence type="predicted"/>
<dbReference type="SUPFAM" id="SSF55486">
    <property type="entry name" value="Metalloproteases ('zincins'), catalytic domain"/>
    <property type="match status" value="1"/>
</dbReference>
<evidence type="ECO:0000259" key="6">
    <source>
        <dbReference type="PROSITE" id="PS50215"/>
    </source>
</evidence>
<dbReference type="Proteomes" id="UP001345013">
    <property type="component" value="Unassembled WGS sequence"/>
</dbReference>
<gene>
    <name evidence="7" type="ORF">LTR24_010308</name>
</gene>
<dbReference type="Gene3D" id="3.40.390.10">
    <property type="entry name" value="Collagenase (Catalytic Domain)"/>
    <property type="match status" value="1"/>
</dbReference>
<keyword evidence="3" id="KW-0472">Membrane</keyword>
<protein>
    <recommendedName>
        <fullName evidence="9">Disintegrin and metalloproteinase domain-containing protein B</fullName>
    </recommendedName>
</protein>
<evidence type="ECO:0000313" key="8">
    <source>
        <dbReference type="Proteomes" id="UP001345013"/>
    </source>
</evidence>
<keyword evidence="3" id="KW-1133">Transmembrane helix</keyword>
<keyword evidence="4" id="KW-0732">Signal</keyword>
<evidence type="ECO:0000256" key="4">
    <source>
        <dbReference type="SAM" id="SignalP"/>
    </source>
</evidence>
<keyword evidence="1" id="KW-0479">Metal-binding</keyword>
<feature type="chain" id="PRO_5047052208" description="Disintegrin and metalloproteinase domain-containing protein B" evidence="4">
    <location>
        <begin position="24"/>
        <end position="801"/>
    </location>
</feature>
<dbReference type="InterPro" id="IPR034028">
    <property type="entry name" value="ZnMc_ADAM_fungal"/>
</dbReference>
<dbReference type="CDD" id="cd04271">
    <property type="entry name" value="ZnMc_ADAM_fungal"/>
    <property type="match status" value="1"/>
</dbReference>
<evidence type="ECO:0000256" key="1">
    <source>
        <dbReference type="PROSITE-ProRule" id="PRU00276"/>
    </source>
</evidence>
<feature type="active site" evidence="1">
    <location>
        <position position="432"/>
    </location>
</feature>
<evidence type="ECO:0000256" key="2">
    <source>
        <dbReference type="SAM" id="MobiDB-lite"/>
    </source>
</evidence>
<feature type="binding site" evidence="1">
    <location>
        <position position="435"/>
    </location>
    <ligand>
        <name>Zn(2+)</name>
        <dbReference type="ChEBI" id="CHEBI:29105"/>
        <note>catalytic</note>
    </ligand>
</feature>
<dbReference type="Gene3D" id="4.10.70.10">
    <property type="entry name" value="Disintegrin domain"/>
    <property type="match status" value="1"/>
</dbReference>
<dbReference type="PANTHER" id="PTHR11905">
    <property type="entry name" value="ADAM A DISINTEGRIN AND METALLOPROTEASE DOMAIN"/>
    <property type="match status" value="1"/>
</dbReference>
<accession>A0ABR0JUA5</accession>
<feature type="domain" description="Disintegrin" evidence="5">
    <location>
        <begin position="519"/>
        <end position="609"/>
    </location>
</feature>
<feature type="binding site" evidence="1">
    <location>
        <position position="431"/>
    </location>
    <ligand>
        <name>Zn(2+)</name>
        <dbReference type="ChEBI" id="CHEBI:29105"/>
        <note>catalytic</note>
    </ligand>
</feature>
<comment type="caution">
    <text evidence="7">The sequence shown here is derived from an EMBL/GenBank/DDBJ whole genome shotgun (WGS) entry which is preliminary data.</text>
</comment>
<dbReference type="EMBL" id="JAVRRG010000303">
    <property type="protein sequence ID" value="KAK5073369.1"/>
    <property type="molecule type" value="Genomic_DNA"/>
</dbReference>
<keyword evidence="3" id="KW-0812">Transmembrane</keyword>
<feature type="binding site" evidence="1">
    <location>
        <position position="441"/>
    </location>
    <ligand>
        <name>Zn(2+)</name>
        <dbReference type="ChEBI" id="CHEBI:29105"/>
        <note>catalytic</note>
    </ligand>
</feature>
<feature type="region of interest" description="Disordered" evidence="2">
    <location>
        <begin position="741"/>
        <end position="796"/>
    </location>
</feature>
<dbReference type="PANTHER" id="PTHR11905:SF159">
    <property type="entry name" value="ADAM METALLOPROTEASE"/>
    <property type="match status" value="1"/>
</dbReference>
<sequence>MRFLQTLAATVASISYLISATQGSSQARNPLNYLALVENPRIHTHNQRVHAYSHFDLTFDLHKSTQHIRLTLEPNHDILGEDSHVNYLGQDGNIERSEKIIREDHKVYQGQAYVVGPDGTNTHVGWSRIVVRRDGVLPLFQGAFTIMGDHHNIQLKSTYLSTKHKMDPQLEDSDDEFMVVYRDSDVGHLSHAELRKRGESSKSCGADRLTFNTNSQHPVHKEILSRDTPSWGEMSLSHLGKRQTTIDGGGVGNGNSAGVNLRSSIGDTSGCPSARRVALVGLASDCGYTAEFNSSESLRLNVIDVVNTASDLYQATFNITLGLRNLTISPAECPATPADATKWNVGCSDSYTITNRLNDFSTWRGNLAGDTNAYWSLFTTCNTGAEVGLAWLGQLCNHGGTSQQDNSGSTQTVTGANVVARTSSEWQVFAHESGHTFGAVHDCDTATCADAQAVSASQCCPFSQSGCDAQAQYMMNPYSTPGVSKFSPCSIGNICSALGRNSVQSTCLTDNRGVATITGSQCGNGIVEEGEDCDCGGDDGCAGNTCCNPSTCKFVDGAVCDPSNEGCCTLQCQFASAGTVCRASTGQCDPQETCSGSAAACPEDQTEEDGTSCGDGLKCASGQCTSRDLQCKTVMGSYTQGNDTYSCNSQTCTISCASPDFGMNVCYSVQQNFLDGTSCGGGGHCENGVCKGTSVGGEVGSWIEDNKTLVIALASAIGGLILLAILGCCCRACRRRKHGVKKGAHKPRNQGWNGPPIPPQMQSRGYGPQNTWQPQAYPEAPPPSYHAGGGYGPGGNSVRYA</sequence>
<feature type="domain" description="Peptidase M12B" evidence="6">
    <location>
        <begin position="275"/>
        <end position="494"/>
    </location>
</feature>
<name>A0ABR0JUA5_9EURO</name>
<dbReference type="PROSITE" id="PS50214">
    <property type="entry name" value="DISINTEGRIN_2"/>
    <property type="match status" value="1"/>
</dbReference>
<dbReference type="InterPro" id="IPR001590">
    <property type="entry name" value="Peptidase_M12B"/>
</dbReference>
<evidence type="ECO:0000259" key="5">
    <source>
        <dbReference type="PROSITE" id="PS50214"/>
    </source>
</evidence>
<dbReference type="SUPFAM" id="SSF57552">
    <property type="entry name" value="Blood coagulation inhibitor (disintegrin)"/>
    <property type="match status" value="1"/>
</dbReference>
<comment type="caution">
    <text evidence="1">Lacks conserved residue(s) required for the propagation of feature annotation.</text>
</comment>
<dbReference type="SMART" id="SM00050">
    <property type="entry name" value="DISIN"/>
    <property type="match status" value="1"/>
</dbReference>
<keyword evidence="1" id="KW-0862">Zinc</keyword>
<feature type="transmembrane region" description="Helical" evidence="3">
    <location>
        <begin position="709"/>
        <end position="733"/>
    </location>
</feature>
<dbReference type="Pfam" id="PF13688">
    <property type="entry name" value="Reprolysin_5"/>
    <property type="match status" value="1"/>
</dbReference>
<feature type="signal peptide" evidence="4">
    <location>
        <begin position="1"/>
        <end position="23"/>
    </location>
</feature>
<evidence type="ECO:0008006" key="9">
    <source>
        <dbReference type="Google" id="ProtNLM"/>
    </source>
</evidence>
<organism evidence="7 8">
    <name type="scientific">Lithohypha guttulata</name>
    <dbReference type="NCBI Taxonomy" id="1690604"/>
    <lineage>
        <taxon>Eukaryota</taxon>
        <taxon>Fungi</taxon>
        <taxon>Dikarya</taxon>
        <taxon>Ascomycota</taxon>
        <taxon>Pezizomycotina</taxon>
        <taxon>Eurotiomycetes</taxon>
        <taxon>Chaetothyriomycetidae</taxon>
        <taxon>Chaetothyriales</taxon>
        <taxon>Trichomeriaceae</taxon>
        <taxon>Lithohypha</taxon>
    </lineage>
</organism>
<dbReference type="InterPro" id="IPR036436">
    <property type="entry name" value="Disintegrin_dom_sf"/>
</dbReference>
<evidence type="ECO:0000313" key="7">
    <source>
        <dbReference type="EMBL" id="KAK5073369.1"/>
    </source>
</evidence>
<feature type="compositionally biased region" description="Polar residues" evidence="2">
    <location>
        <begin position="760"/>
        <end position="774"/>
    </location>
</feature>
<dbReference type="Pfam" id="PF00200">
    <property type="entry name" value="Disintegrin"/>
    <property type="match status" value="1"/>
</dbReference>
<dbReference type="InterPro" id="IPR024079">
    <property type="entry name" value="MetalloPept_cat_dom_sf"/>
</dbReference>
<dbReference type="InterPro" id="IPR001762">
    <property type="entry name" value="Disintegrin_dom"/>
</dbReference>
<evidence type="ECO:0000256" key="3">
    <source>
        <dbReference type="SAM" id="Phobius"/>
    </source>
</evidence>
<dbReference type="PROSITE" id="PS50215">
    <property type="entry name" value="ADAM_MEPRO"/>
    <property type="match status" value="1"/>
</dbReference>